<dbReference type="CDD" id="cd02440">
    <property type="entry name" value="AdoMet_MTases"/>
    <property type="match status" value="1"/>
</dbReference>
<dbReference type="AlphaFoldDB" id="A0A3D3R719"/>
<dbReference type="PANTHER" id="PTHR44942:SF4">
    <property type="entry name" value="METHYLTRANSFERASE TYPE 11 DOMAIN-CONTAINING PROTEIN"/>
    <property type="match status" value="1"/>
</dbReference>
<gene>
    <name evidence="5" type="ORF">DIT97_16985</name>
</gene>
<feature type="domain" description="Methyltransferase type 11" evidence="4">
    <location>
        <begin position="53"/>
        <end position="145"/>
    </location>
</feature>
<keyword evidence="3 5" id="KW-0808">Transferase</keyword>
<dbReference type="InterPro" id="IPR051052">
    <property type="entry name" value="Diverse_substrate_MTase"/>
</dbReference>
<comment type="similarity">
    <text evidence="1">Belongs to the methyltransferase superfamily.</text>
</comment>
<dbReference type="GO" id="GO:0032259">
    <property type="term" value="P:methylation"/>
    <property type="evidence" value="ECO:0007669"/>
    <property type="project" value="UniProtKB-KW"/>
</dbReference>
<dbReference type="InterPro" id="IPR029063">
    <property type="entry name" value="SAM-dependent_MTases_sf"/>
</dbReference>
<evidence type="ECO:0000313" key="6">
    <source>
        <dbReference type="Proteomes" id="UP000263642"/>
    </source>
</evidence>
<evidence type="ECO:0000256" key="3">
    <source>
        <dbReference type="ARBA" id="ARBA00022679"/>
    </source>
</evidence>
<evidence type="ECO:0000313" key="5">
    <source>
        <dbReference type="EMBL" id="HCO24633.1"/>
    </source>
</evidence>
<sequence>MFFQIRAPAMNNSTSRFSDRVDNYIKYRPGYPIEVLDLLKTRCGFTSDSLIADIGSGTGISSRLFLDHHNTVYGVEPNQEMRHAAEKFLEEYAHFHSINATAEKTHLPADSFDFIVAGQAFHWFDRECARQEFQRIIKPAGWVVLIWNERQTDTTPFLRDYEQMLLEFATDYTQVNHTNLSLADFTRFFHPHPVQTASLPSQQTFDLESLTGRLLSSSYAPNVNQPGYTEILARVQEIFHQHQVNGKVEFKYDTNLYYGHIR</sequence>
<comment type="caution">
    <text evidence="5">The sequence shown here is derived from an EMBL/GenBank/DDBJ whole genome shotgun (WGS) entry which is preliminary data.</text>
</comment>
<accession>A0A3D3R719</accession>
<name>A0A3D3R719_9PLAN</name>
<dbReference type="PANTHER" id="PTHR44942">
    <property type="entry name" value="METHYLTRANSF_11 DOMAIN-CONTAINING PROTEIN"/>
    <property type="match status" value="1"/>
</dbReference>
<evidence type="ECO:0000256" key="2">
    <source>
        <dbReference type="ARBA" id="ARBA00022603"/>
    </source>
</evidence>
<dbReference type="SUPFAM" id="SSF53335">
    <property type="entry name" value="S-adenosyl-L-methionine-dependent methyltransferases"/>
    <property type="match status" value="1"/>
</dbReference>
<dbReference type="Pfam" id="PF08241">
    <property type="entry name" value="Methyltransf_11"/>
    <property type="match status" value="1"/>
</dbReference>
<reference evidence="5 6" key="1">
    <citation type="journal article" date="2018" name="Nat. Biotechnol.">
        <title>A standardized bacterial taxonomy based on genome phylogeny substantially revises the tree of life.</title>
        <authorList>
            <person name="Parks D.H."/>
            <person name="Chuvochina M."/>
            <person name="Waite D.W."/>
            <person name="Rinke C."/>
            <person name="Skarshewski A."/>
            <person name="Chaumeil P.A."/>
            <person name="Hugenholtz P."/>
        </authorList>
    </citation>
    <scope>NUCLEOTIDE SEQUENCE [LARGE SCALE GENOMIC DNA]</scope>
    <source>
        <strain evidence="5">UBA9375</strain>
    </source>
</reference>
<dbReference type="EMBL" id="DQAY01000104">
    <property type="protein sequence ID" value="HCO24633.1"/>
    <property type="molecule type" value="Genomic_DNA"/>
</dbReference>
<dbReference type="Proteomes" id="UP000263642">
    <property type="component" value="Unassembled WGS sequence"/>
</dbReference>
<evidence type="ECO:0000256" key="1">
    <source>
        <dbReference type="ARBA" id="ARBA00008361"/>
    </source>
</evidence>
<dbReference type="GO" id="GO:0008757">
    <property type="term" value="F:S-adenosylmethionine-dependent methyltransferase activity"/>
    <property type="evidence" value="ECO:0007669"/>
    <property type="project" value="InterPro"/>
</dbReference>
<dbReference type="Gene3D" id="3.40.50.150">
    <property type="entry name" value="Vaccinia Virus protein VP39"/>
    <property type="match status" value="1"/>
</dbReference>
<dbReference type="InterPro" id="IPR013216">
    <property type="entry name" value="Methyltransf_11"/>
</dbReference>
<evidence type="ECO:0000259" key="4">
    <source>
        <dbReference type="Pfam" id="PF08241"/>
    </source>
</evidence>
<protein>
    <submittedName>
        <fullName evidence="5">SAM-dependent methyltransferase</fullName>
    </submittedName>
</protein>
<proteinExistence type="inferred from homology"/>
<keyword evidence="2 5" id="KW-0489">Methyltransferase</keyword>
<organism evidence="5 6">
    <name type="scientific">Gimesia maris</name>
    <dbReference type="NCBI Taxonomy" id="122"/>
    <lineage>
        <taxon>Bacteria</taxon>
        <taxon>Pseudomonadati</taxon>
        <taxon>Planctomycetota</taxon>
        <taxon>Planctomycetia</taxon>
        <taxon>Planctomycetales</taxon>
        <taxon>Planctomycetaceae</taxon>
        <taxon>Gimesia</taxon>
    </lineage>
</organism>